<evidence type="ECO:0000313" key="2">
    <source>
        <dbReference type="Proteomes" id="UP001186974"/>
    </source>
</evidence>
<dbReference type="EMBL" id="JAWDJW010006596">
    <property type="protein sequence ID" value="KAK3064164.1"/>
    <property type="molecule type" value="Genomic_DNA"/>
</dbReference>
<organism evidence="1 2">
    <name type="scientific">Coniosporium uncinatum</name>
    <dbReference type="NCBI Taxonomy" id="93489"/>
    <lineage>
        <taxon>Eukaryota</taxon>
        <taxon>Fungi</taxon>
        <taxon>Dikarya</taxon>
        <taxon>Ascomycota</taxon>
        <taxon>Pezizomycotina</taxon>
        <taxon>Dothideomycetes</taxon>
        <taxon>Dothideomycetes incertae sedis</taxon>
        <taxon>Coniosporium</taxon>
    </lineage>
</organism>
<comment type="caution">
    <text evidence="1">The sequence shown here is derived from an EMBL/GenBank/DDBJ whole genome shotgun (WGS) entry which is preliminary data.</text>
</comment>
<sequence>MTEFDMTLCHLPVDENKPIPRPRFVARNNKDVGHNGAHSVTLRGFQKSGCRTDNQYTLEGLLSRVRTTEQDCILVLRFKLGLKDIVPVTWTGPIDGSGVNVTIKANNLEQVYYKAREINSDFGQATSHEDTEVTSNNLEARDVDPITRMAYPSIPAALINTETVCWEFGHNTGHKGTDPDVIKKGAVYLQLQGHKSKAAARLGAGTKGTCGQVSCERNGGIYFSQDINIAWDDVAAAAKSIIEQCTTNEDIFLYKFPHVEGHMWSDDGWSVMVASSLPEQRC</sequence>
<name>A0ACC3DAA7_9PEZI</name>
<reference evidence="1" key="1">
    <citation type="submission" date="2024-09" db="EMBL/GenBank/DDBJ databases">
        <title>Black Yeasts Isolated from many extreme environments.</title>
        <authorList>
            <person name="Coleine C."/>
            <person name="Stajich J.E."/>
            <person name="Selbmann L."/>
        </authorList>
    </citation>
    <scope>NUCLEOTIDE SEQUENCE</scope>
    <source>
        <strain evidence="1">CCFEE 5737</strain>
    </source>
</reference>
<proteinExistence type="predicted"/>
<accession>A0ACC3DAA7</accession>
<evidence type="ECO:0000313" key="1">
    <source>
        <dbReference type="EMBL" id="KAK3064164.1"/>
    </source>
</evidence>
<dbReference type="Proteomes" id="UP001186974">
    <property type="component" value="Unassembled WGS sequence"/>
</dbReference>
<keyword evidence="2" id="KW-1185">Reference proteome</keyword>
<protein>
    <submittedName>
        <fullName evidence="1">Uncharacterized protein</fullName>
    </submittedName>
</protein>
<gene>
    <name evidence="1" type="ORF">LTS18_009634</name>
</gene>